<gene>
    <name evidence="1" type="ORF">PRUB_a4033</name>
</gene>
<name>A0A8T0CAR6_9GAMM</name>
<dbReference type="GeneID" id="61357817"/>
<dbReference type="RefSeq" id="WP_010385594.1">
    <property type="nucleotide sequence ID" value="NZ_AHCD03000034.1"/>
</dbReference>
<accession>A0A8T0CAR6</accession>
<evidence type="ECO:0000313" key="2">
    <source>
        <dbReference type="Proteomes" id="UP000016480"/>
    </source>
</evidence>
<dbReference type="EMBL" id="AHCD03000034">
    <property type="protein sequence ID" value="KAF7787162.1"/>
    <property type="molecule type" value="Genomic_DNA"/>
</dbReference>
<dbReference type="Proteomes" id="UP000016480">
    <property type="component" value="Unassembled WGS sequence"/>
</dbReference>
<sequence>MNKVAKEKAMAAIAPESIAGYLNQCRCESFDDVNVALQHLIDAALETQQAYQNHPEALKAQTVPTIN</sequence>
<comment type="caution">
    <text evidence="1">The sequence shown here is derived from an EMBL/GenBank/DDBJ whole genome shotgun (WGS) entry which is preliminary data.</text>
</comment>
<reference evidence="1 2" key="1">
    <citation type="journal article" date="2012" name="J. Bacteriol.">
        <title>Genome sequence of the cycloprodigiosin-producing bacterial strain Pseudoalteromonas rubra ATCC 29570(T).</title>
        <authorList>
            <person name="Xie B.B."/>
            <person name="Shu Y.L."/>
            <person name="Qin Q.L."/>
            <person name="Rong J.C."/>
            <person name="Zhang X.Y."/>
            <person name="Chen X.L."/>
            <person name="Zhou B.C."/>
            <person name="Zhang Y.Z."/>
        </authorList>
    </citation>
    <scope>NUCLEOTIDE SEQUENCE [LARGE SCALE GENOMIC DNA]</scope>
    <source>
        <strain evidence="1 2">DSM 6842</strain>
    </source>
</reference>
<proteinExistence type="predicted"/>
<protein>
    <submittedName>
        <fullName evidence="1">Uncharacterized protein</fullName>
    </submittedName>
</protein>
<dbReference type="AlphaFoldDB" id="A0A8T0CAR6"/>
<organism evidence="1 2">
    <name type="scientific">Pseudoalteromonas rubra</name>
    <dbReference type="NCBI Taxonomy" id="43658"/>
    <lineage>
        <taxon>Bacteria</taxon>
        <taxon>Pseudomonadati</taxon>
        <taxon>Pseudomonadota</taxon>
        <taxon>Gammaproteobacteria</taxon>
        <taxon>Alteromonadales</taxon>
        <taxon>Pseudoalteromonadaceae</taxon>
        <taxon>Pseudoalteromonas</taxon>
    </lineage>
</organism>
<evidence type="ECO:0000313" key="1">
    <source>
        <dbReference type="EMBL" id="KAF7787162.1"/>
    </source>
</evidence>